<dbReference type="Pfam" id="PF13604">
    <property type="entry name" value="AAA_30"/>
    <property type="match status" value="1"/>
</dbReference>
<proteinExistence type="predicted"/>
<dbReference type="Pfam" id="PF13538">
    <property type="entry name" value="UvrD_C_2"/>
    <property type="match status" value="1"/>
</dbReference>
<evidence type="ECO:0000259" key="1">
    <source>
        <dbReference type="Pfam" id="PF13538"/>
    </source>
</evidence>
<dbReference type="InterPro" id="IPR027417">
    <property type="entry name" value="P-loop_NTPase"/>
</dbReference>
<dbReference type="InterPro" id="IPR027785">
    <property type="entry name" value="UvrD-like_helicase_C"/>
</dbReference>
<reference evidence="2 3" key="1">
    <citation type="submission" date="2017-04" db="EMBL/GenBank/DDBJ databases">
        <title>Complete Genome Sequence of Lytic Bacteriophage EF1 Infecting Enterococcus faecalis Isolates.</title>
        <authorList>
            <person name="Kim D."/>
            <person name="Kim Y.J."/>
            <person name="Han B.K."/>
            <person name="Kim H."/>
        </authorList>
    </citation>
    <scope>NUCLEOTIDE SEQUENCE [LARGE SCALE GENOMIC DNA]</scope>
</reference>
<dbReference type="SUPFAM" id="SSF52540">
    <property type="entry name" value="P-loop containing nucleoside triphosphate hydrolases"/>
    <property type="match status" value="1"/>
</dbReference>
<dbReference type="GO" id="GO:0004386">
    <property type="term" value="F:helicase activity"/>
    <property type="evidence" value="ECO:0007669"/>
    <property type="project" value="UniProtKB-KW"/>
</dbReference>
<protein>
    <submittedName>
        <fullName evidence="2">RecD-like DNA helicase</fullName>
    </submittedName>
</protein>
<keyword evidence="2" id="KW-0378">Hydrolase</keyword>
<name>A0A249XY10_9CAUD</name>
<keyword evidence="2" id="KW-0547">Nucleotide-binding</keyword>
<dbReference type="Proteomes" id="UP000260005">
    <property type="component" value="Segment"/>
</dbReference>
<evidence type="ECO:0000313" key="2">
    <source>
        <dbReference type="EMBL" id="ASZ76832.1"/>
    </source>
</evidence>
<keyword evidence="2" id="KW-0347">Helicase</keyword>
<organism evidence="2 3">
    <name type="scientific">Enterococcus phage EF1</name>
    <dbReference type="NCBI Taxonomy" id="2025813"/>
    <lineage>
        <taxon>Viruses</taxon>
        <taxon>Duplodnaviria</taxon>
        <taxon>Heunggongvirae</taxon>
        <taxon>Uroviricota</taxon>
        <taxon>Caudoviricetes</taxon>
    </lineage>
</organism>
<feature type="domain" description="UvrD-like helicase C-terminal" evidence="1">
    <location>
        <begin position="336"/>
        <end position="382"/>
    </location>
</feature>
<accession>A0A249XY10</accession>
<evidence type="ECO:0000313" key="3">
    <source>
        <dbReference type="Proteomes" id="UP000260005"/>
    </source>
</evidence>
<dbReference type="CDD" id="cd17933">
    <property type="entry name" value="DEXSc_RecD-like"/>
    <property type="match status" value="1"/>
</dbReference>
<dbReference type="CDD" id="cd18809">
    <property type="entry name" value="SF1_C_RecD"/>
    <property type="match status" value="1"/>
</dbReference>
<sequence>MSLTSKQKQGLEIAVERYKNGERYTTIAGFAGTGKTFLAKKIINALELSPLQYMVGAFTGKAAYRLQQTGFPAAQTLHKLRYKSIKINNNFIHQKLPIENYQGIKLILIDEISMVPEDLLKDIADLGIHIIMLGDPGQLPPVGADNGMLKNPHIFLDEIMRQEEGNSIIQLSKMIREGEIIKPFSDDFVKMVPKEEISVGMLLWADQVLCGRNATRKLYNDEIRLAKGFVSPTPQEGDKIIVTNNNWDILNEEGFPLINGMLGEVNFSSGVFKSEKLMGNAMGKDIEIARVRFVPEFGGGEFSIKYDMLPFIKENQKSYIVNQFAKGDARINYIDYGYCITTHKSQGSEYSKVLGIEERLNGKNHRKWLYTMVTRASEKLVLAYDKNSGIWEK</sequence>
<dbReference type="Gene3D" id="3.40.50.300">
    <property type="entry name" value="P-loop containing nucleotide triphosphate hydrolases"/>
    <property type="match status" value="2"/>
</dbReference>
<keyword evidence="3" id="KW-1185">Reference proteome</keyword>
<keyword evidence="2" id="KW-0067">ATP-binding</keyword>
<dbReference type="EMBL" id="MF001358">
    <property type="protein sequence ID" value="ASZ76832.1"/>
    <property type="molecule type" value="Genomic_DNA"/>
</dbReference>